<evidence type="ECO:0000313" key="9">
    <source>
        <dbReference type="Proteomes" id="UP000247755"/>
    </source>
</evidence>
<dbReference type="Proteomes" id="UP000247755">
    <property type="component" value="Unassembled WGS sequence"/>
</dbReference>
<keyword evidence="4 8" id="KW-0808">Transferase</keyword>
<protein>
    <submittedName>
        <fullName evidence="8">KDO2-lipid IV(A) lauroyltransferase</fullName>
    </submittedName>
</protein>
<keyword evidence="2" id="KW-1003">Cell membrane</keyword>
<evidence type="ECO:0000313" key="8">
    <source>
        <dbReference type="EMBL" id="PXX33567.1"/>
    </source>
</evidence>
<keyword evidence="5 7" id="KW-0472">Membrane</keyword>
<keyword evidence="7" id="KW-0812">Transmembrane</keyword>
<evidence type="ECO:0000256" key="6">
    <source>
        <dbReference type="ARBA" id="ARBA00023315"/>
    </source>
</evidence>
<dbReference type="NCBIfam" id="NF005399">
    <property type="entry name" value="PRK06946.1"/>
    <property type="match status" value="1"/>
</dbReference>
<evidence type="ECO:0000256" key="2">
    <source>
        <dbReference type="ARBA" id="ARBA00022475"/>
    </source>
</evidence>
<organism evidence="8 9">
    <name type="scientific">Burkholderia pyrrocinia</name>
    <name type="common">Pseudomonas pyrrocinia</name>
    <dbReference type="NCBI Taxonomy" id="60550"/>
    <lineage>
        <taxon>Bacteria</taxon>
        <taxon>Pseudomonadati</taxon>
        <taxon>Pseudomonadota</taxon>
        <taxon>Betaproteobacteria</taxon>
        <taxon>Burkholderiales</taxon>
        <taxon>Burkholderiaceae</taxon>
        <taxon>Burkholderia</taxon>
        <taxon>Burkholderia cepacia complex</taxon>
    </lineage>
</organism>
<evidence type="ECO:0000256" key="5">
    <source>
        <dbReference type="ARBA" id="ARBA00023136"/>
    </source>
</evidence>
<dbReference type="InterPro" id="IPR004960">
    <property type="entry name" value="LipA_acyltrans"/>
</dbReference>
<dbReference type="Pfam" id="PF03279">
    <property type="entry name" value="Lip_A_acyltrans"/>
    <property type="match status" value="1"/>
</dbReference>
<proteinExistence type="predicted"/>
<gene>
    <name evidence="8" type="ORF">NA66_101091</name>
</gene>
<evidence type="ECO:0000256" key="3">
    <source>
        <dbReference type="ARBA" id="ARBA00022519"/>
    </source>
</evidence>
<comment type="subcellular location">
    <subcellularLocation>
        <location evidence="1">Cell inner membrane</location>
    </subcellularLocation>
</comment>
<dbReference type="EMBL" id="QJJY01000010">
    <property type="protein sequence ID" value="PXX33567.1"/>
    <property type="molecule type" value="Genomic_DNA"/>
</dbReference>
<feature type="transmembrane region" description="Helical" evidence="7">
    <location>
        <begin position="234"/>
        <end position="260"/>
    </location>
</feature>
<dbReference type="GO" id="GO:0016746">
    <property type="term" value="F:acyltransferase activity"/>
    <property type="evidence" value="ECO:0007669"/>
    <property type="project" value="UniProtKB-KW"/>
</dbReference>
<keyword evidence="6" id="KW-0012">Acyltransferase</keyword>
<dbReference type="PANTHER" id="PTHR30606:SF9">
    <property type="entry name" value="LIPID A BIOSYNTHESIS LAUROYLTRANSFERASE"/>
    <property type="match status" value="1"/>
</dbReference>
<sequence length="413" mass="46896">MPVEPAAAIVPCAFARHLAAGGAFHRFTYVPRCPNPARYLEAMRIRAVRLGIAWMNFPPAIMYRFERRIEAVGHHRRWRAAAVGGGRASNCPARSRHNPISPYPITRLERRRAVIRRKSIIIMNALGYWLLFGLLRFLSILPYSLVARTGSGIGAALYRIPSRRKHVVHVNLQLCFPLKTDEERDVLARAHFEHVVRSYLERGFQWFGNARSLNRLVEMDSRIDLHDPDAPPTIFMGFHFVGIEVGCMLYSSSLPVAALYTRMSNRRVCDLAKRQRGRFGAEMIERSASAKHLVRLLRAGTPVMLAADMDHGTTGSVFAPLFGVQACTLTSVSRLAKLSGARVVPFVTEVLPEFRGYKLTIFEPLDSYPTGSESFDARTMNSFLEEQILRFPEQYYWVHRRFKHRPAGEPGVY</sequence>
<comment type="caution">
    <text evidence="8">The sequence shown here is derived from an EMBL/GenBank/DDBJ whole genome shotgun (WGS) entry which is preliminary data.</text>
</comment>
<dbReference type="AlphaFoldDB" id="A0A318IJV5"/>
<dbReference type="GO" id="GO:0009247">
    <property type="term" value="P:glycolipid biosynthetic process"/>
    <property type="evidence" value="ECO:0007669"/>
    <property type="project" value="UniProtKB-ARBA"/>
</dbReference>
<dbReference type="PANTHER" id="PTHR30606">
    <property type="entry name" value="LIPID A BIOSYNTHESIS LAUROYL ACYLTRANSFERASE"/>
    <property type="match status" value="1"/>
</dbReference>
<keyword evidence="3" id="KW-0997">Cell inner membrane</keyword>
<evidence type="ECO:0000256" key="1">
    <source>
        <dbReference type="ARBA" id="ARBA00004533"/>
    </source>
</evidence>
<reference evidence="8 9" key="1">
    <citation type="submission" date="2018-05" db="EMBL/GenBank/DDBJ databases">
        <title>Comparative genomics of bacterial root endophytes of switchgrass collected from native prairies over two seasons.</title>
        <authorList>
            <person name="Tang Y."/>
        </authorList>
    </citation>
    <scope>NUCLEOTIDE SEQUENCE [LARGE SCALE GENOMIC DNA]</scope>
    <source>
        <strain evidence="8 9">NFIX32</strain>
    </source>
</reference>
<evidence type="ECO:0000256" key="4">
    <source>
        <dbReference type="ARBA" id="ARBA00022679"/>
    </source>
</evidence>
<feature type="transmembrane region" description="Helical" evidence="7">
    <location>
        <begin position="120"/>
        <end position="141"/>
    </location>
</feature>
<dbReference type="GO" id="GO:0005886">
    <property type="term" value="C:plasma membrane"/>
    <property type="evidence" value="ECO:0007669"/>
    <property type="project" value="UniProtKB-SubCell"/>
</dbReference>
<keyword evidence="7" id="KW-1133">Transmembrane helix</keyword>
<accession>A0A318IJV5</accession>
<name>A0A318IJV5_BURPY</name>
<dbReference type="CDD" id="cd07984">
    <property type="entry name" value="LPLAT_LABLAT-like"/>
    <property type="match status" value="1"/>
</dbReference>
<evidence type="ECO:0000256" key="7">
    <source>
        <dbReference type="SAM" id="Phobius"/>
    </source>
</evidence>